<feature type="transmembrane region" description="Helical" evidence="17">
    <location>
        <begin position="395"/>
        <end position="417"/>
    </location>
</feature>
<evidence type="ECO:0000256" key="16">
    <source>
        <dbReference type="ARBA" id="ARBA00049966"/>
    </source>
</evidence>
<dbReference type="InterPro" id="IPR001182">
    <property type="entry name" value="FtsW/RodA"/>
</dbReference>
<dbReference type="GO" id="GO:0008955">
    <property type="term" value="F:peptidoglycan glycosyltransferase activity"/>
    <property type="evidence" value="ECO:0007669"/>
    <property type="project" value="UniProtKB-EC"/>
</dbReference>
<feature type="transmembrane region" description="Helical" evidence="17">
    <location>
        <begin position="167"/>
        <end position="186"/>
    </location>
</feature>
<evidence type="ECO:0000256" key="9">
    <source>
        <dbReference type="ARBA" id="ARBA00032370"/>
    </source>
</evidence>
<evidence type="ECO:0000256" key="10">
    <source>
        <dbReference type="ARBA" id="ARBA00033270"/>
    </source>
</evidence>
<dbReference type="PANTHER" id="PTHR30474:SF2">
    <property type="entry name" value="PEPTIDOGLYCAN GLYCOSYLTRANSFERASE FTSW-RELATED"/>
    <property type="match status" value="1"/>
</dbReference>
<feature type="transmembrane region" description="Helical" evidence="17">
    <location>
        <begin position="222"/>
        <end position="240"/>
    </location>
</feature>
<feature type="transmembrane region" description="Helical" evidence="17">
    <location>
        <begin position="329"/>
        <end position="353"/>
    </location>
</feature>
<dbReference type="PANTHER" id="PTHR30474">
    <property type="entry name" value="CELL CYCLE PROTEIN"/>
    <property type="match status" value="1"/>
</dbReference>
<keyword evidence="3" id="KW-0808">Transferase</keyword>
<evidence type="ECO:0000256" key="2">
    <source>
        <dbReference type="ARBA" id="ARBA00022676"/>
    </source>
</evidence>
<evidence type="ECO:0000256" key="3">
    <source>
        <dbReference type="ARBA" id="ARBA00022679"/>
    </source>
</evidence>
<evidence type="ECO:0000313" key="19">
    <source>
        <dbReference type="Proteomes" id="UP001200537"/>
    </source>
</evidence>
<evidence type="ECO:0000256" key="8">
    <source>
        <dbReference type="ARBA" id="ARBA00023136"/>
    </source>
</evidence>
<evidence type="ECO:0000256" key="4">
    <source>
        <dbReference type="ARBA" id="ARBA00022692"/>
    </source>
</evidence>
<evidence type="ECO:0000256" key="15">
    <source>
        <dbReference type="ARBA" id="ARBA00049902"/>
    </source>
</evidence>
<keyword evidence="6" id="KW-0573">Peptidoglycan synthesis</keyword>
<feature type="transmembrane region" description="Helical" evidence="17">
    <location>
        <begin position="65"/>
        <end position="87"/>
    </location>
</feature>
<dbReference type="GO" id="GO:0005886">
    <property type="term" value="C:plasma membrane"/>
    <property type="evidence" value="ECO:0007669"/>
    <property type="project" value="TreeGrafter"/>
</dbReference>
<sequence length="449" mass="48517">MATRASTGNKNNSSERTAAKIRKKIPRIEVKRAESFRSDNPEGKRKLLNLWRSVTHTPLFNYQMLWFLIIALAVIGLMMQFSASVILELSAGTNPYWGVARPLLIMAVGFAAMVFISRLPADIFEKVALPVVFPLAIAAQLAVFTPLGRGQGGNRNWVYIPGINQVLQPSEFLKVAFILLLVTVFSTGKCRIDSFGDLFKWVGLPFIIIVATVMAGHDMGTLLVFVSILLCVLLIAGISLRWLGIGIGLLSVAAVGAVLSSASRRNRVLSFLHPSQANPTGSGLQPLRAKWGLGTGGLTGVGPGASRQKWNYLPEAHTDFIYAILGEEFGLFGTLLVLVIFGLLAWVLCRLIINATHPTTRLCAAGTLGWLVVQALMNIMVVIGFLPVVGVPLPLVSSGGSTALATLLQMGVLLSYLRAEPGVATAVAHRPKYLRTSRAVRLEKRDGKK</sequence>
<dbReference type="EC" id="2.4.99.28" evidence="14"/>
<feature type="transmembrane region" description="Helical" evidence="17">
    <location>
        <begin position="365"/>
        <end position="389"/>
    </location>
</feature>
<keyword evidence="7 17" id="KW-1133">Transmembrane helix</keyword>
<dbReference type="Proteomes" id="UP001200537">
    <property type="component" value="Unassembled WGS sequence"/>
</dbReference>
<gene>
    <name evidence="18" type="ORF">L0M99_00815</name>
</gene>
<keyword evidence="2" id="KW-0328">Glycosyltransferase</keyword>
<feature type="transmembrane region" description="Helical" evidence="17">
    <location>
        <begin position="99"/>
        <end position="116"/>
    </location>
</feature>
<dbReference type="GO" id="GO:0032153">
    <property type="term" value="C:cell division site"/>
    <property type="evidence" value="ECO:0007669"/>
    <property type="project" value="TreeGrafter"/>
</dbReference>
<evidence type="ECO:0000256" key="14">
    <source>
        <dbReference type="ARBA" id="ARBA00044770"/>
    </source>
</evidence>
<evidence type="ECO:0000256" key="7">
    <source>
        <dbReference type="ARBA" id="ARBA00022989"/>
    </source>
</evidence>
<dbReference type="AlphaFoldDB" id="A0AAJ1B9Y4"/>
<comment type="function">
    <text evidence="16">Peptidoglycan polymerase that is essential for cell division.</text>
</comment>
<keyword evidence="4 17" id="KW-0812">Transmembrane</keyword>
<comment type="similarity">
    <text evidence="11">Belongs to the SEDS family. FtsW subfamily.</text>
</comment>
<dbReference type="GO" id="GO:0009252">
    <property type="term" value="P:peptidoglycan biosynthetic process"/>
    <property type="evidence" value="ECO:0007669"/>
    <property type="project" value="UniProtKB-KW"/>
</dbReference>
<dbReference type="GO" id="GO:0015648">
    <property type="term" value="F:lipid-linked peptidoglycan transporter activity"/>
    <property type="evidence" value="ECO:0007669"/>
    <property type="project" value="TreeGrafter"/>
</dbReference>
<evidence type="ECO:0000256" key="17">
    <source>
        <dbReference type="SAM" id="Phobius"/>
    </source>
</evidence>
<evidence type="ECO:0000313" key="18">
    <source>
        <dbReference type="EMBL" id="MCG4617038.1"/>
    </source>
</evidence>
<evidence type="ECO:0000256" key="5">
    <source>
        <dbReference type="ARBA" id="ARBA00022960"/>
    </source>
</evidence>
<evidence type="ECO:0000256" key="12">
    <source>
        <dbReference type="ARBA" id="ARBA00041185"/>
    </source>
</evidence>
<evidence type="ECO:0000256" key="1">
    <source>
        <dbReference type="ARBA" id="ARBA00004141"/>
    </source>
</evidence>
<reference evidence="18" key="1">
    <citation type="submission" date="2022-01" db="EMBL/GenBank/DDBJ databases">
        <title>Collection of gut derived symbiotic bacterial strains cultured from healthy donors.</title>
        <authorList>
            <person name="Lin H."/>
            <person name="Kohout C."/>
            <person name="Waligurski E."/>
            <person name="Pamer E.G."/>
        </authorList>
    </citation>
    <scope>NUCLEOTIDE SEQUENCE</scope>
    <source>
        <strain evidence="18">DFI.7.46</strain>
    </source>
</reference>
<dbReference type="EMBL" id="JAKNHJ010000001">
    <property type="protein sequence ID" value="MCG4617038.1"/>
    <property type="molecule type" value="Genomic_DNA"/>
</dbReference>
<keyword evidence="8 17" id="KW-0472">Membrane</keyword>
<comment type="catalytic activity">
    <reaction evidence="15">
        <text>[GlcNAc-(1-&gt;4)-Mur2Ac(oyl-L-Ala-gamma-D-Glu-L-Lys-D-Ala-D-Ala)](n)-di-trans,octa-cis-undecaprenyl diphosphate + beta-D-GlcNAc-(1-&gt;4)-Mur2Ac(oyl-L-Ala-gamma-D-Glu-L-Lys-D-Ala-D-Ala)-di-trans,octa-cis-undecaprenyl diphosphate = [GlcNAc-(1-&gt;4)-Mur2Ac(oyl-L-Ala-gamma-D-Glu-L-Lys-D-Ala-D-Ala)](n+1)-di-trans,octa-cis-undecaprenyl diphosphate + di-trans,octa-cis-undecaprenyl diphosphate + H(+)</text>
        <dbReference type="Rhea" id="RHEA:23708"/>
        <dbReference type="Rhea" id="RHEA-COMP:9602"/>
        <dbReference type="Rhea" id="RHEA-COMP:9603"/>
        <dbReference type="ChEBI" id="CHEBI:15378"/>
        <dbReference type="ChEBI" id="CHEBI:58405"/>
        <dbReference type="ChEBI" id="CHEBI:60033"/>
        <dbReference type="ChEBI" id="CHEBI:78435"/>
        <dbReference type="EC" id="2.4.99.28"/>
    </reaction>
</comment>
<dbReference type="GO" id="GO:0008360">
    <property type="term" value="P:regulation of cell shape"/>
    <property type="evidence" value="ECO:0007669"/>
    <property type="project" value="UniProtKB-KW"/>
</dbReference>
<comment type="caution">
    <text evidence="18">The sequence shown here is derived from an EMBL/GenBank/DDBJ whole genome shotgun (WGS) entry which is preliminary data.</text>
</comment>
<feature type="transmembrane region" description="Helical" evidence="17">
    <location>
        <begin position="128"/>
        <end position="147"/>
    </location>
</feature>
<name>A0AAJ1B9Y4_9ACTO</name>
<proteinExistence type="inferred from homology"/>
<keyword evidence="5" id="KW-0133">Cell shape</keyword>
<evidence type="ECO:0000256" key="13">
    <source>
        <dbReference type="ARBA" id="ARBA00041418"/>
    </source>
</evidence>
<dbReference type="Pfam" id="PF01098">
    <property type="entry name" value="FTSW_RODA_SPOVE"/>
    <property type="match status" value="1"/>
</dbReference>
<dbReference type="GO" id="GO:0051301">
    <property type="term" value="P:cell division"/>
    <property type="evidence" value="ECO:0007669"/>
    <property type="project" value="InterPro"/>
</dbReference>
<feature type="transmembrane region" description="Helical" evidence="17">
    <location>
        <begin position="247"/>
        <end position="263"/>
    </location>
</feature>
<feature type="transmembrane region" description="Helical" evidence="17">
    <location>
        <begin position="198"/>
        <end position="216"/>
    </location>
</feature>
<accession>A0AAJ1B9Y4</accession>
<dbReference type="RefSeq" id="WP_238127444.1">
    <property type="nucleotide sequence ID" value="NZ_JAGZVZ010000003.1"/>
</dbReference>
<evidence type="ECO:0000256" key="11">
    <source>
        <dbReference type="ARBA" id="ARBA00038053"/>
    </source>
</evidence>
<evidence type="ECO:0000256" key="6">
    <source>
        <dbReference type="ARBA" id="ARBA00022984"/>
    </source>
</evidence>
<organism evidence="18 19">
    <name type="scientific">Varibaculum cambriense</name>
    <dbReference type="NCBI Taxonomy" id="184870"/>
    <lineage>
        <taxon>Bacteria</taxon>
        <taxon>Bacillati</taxon>
        <taxon>Actinomycetota</taxon>
        <taxon>Actinomycetes</taxon>
        <taxon>Actinomycetales</taxon>
        <taxon>Actinomycetaceae</taxon>
        <taxon>Varibaculum</taxon>
    </lineage>
</organism>
<comment type="subcellular location">
    <subcellularLocation>
        <location evidence="1">Membrane</location>
        <topology evidence="1">Multi-pass membrane protein</topology>
    </subcellularLocation>
</comment>
<protein>
    <recommendedName>
        <fullName evidence="12">Probable peptidoglycan glycosyltransferase FtsW</fullName>
        <ecNumber evidence="14">2.4.99.28</ecNumber>
    </recommendedName>
    <alternativeName>
        <fullName evidence="13">Cell division protein FtsW</fullName>
    </alternativeName>
    <alternativeName>
        <fullName evidence="10">Cell wall polymerase</fullName>
    </alternativeName>
    <alternativeName>
        <fullName evidence="9">Peptidoglycan polymerase</fullName>
    </alternativeName>
</protein>